<keyword evidence="2" id="KW-1133">Transmembrane helix</keyword>
<evidence type="ECO:0000313" key="4">
    <source>
        <dbReference type="Proteomes" id="UP000838756"/>
    </source>
</evidence>
<keyword evidence="2" id="KW-0812">Transmembrane</keyword>
<accession>A0A8S4RMW4</accession>
<keyword evidence="4" id="KW-1185">Reference proteome</keyword>
<protein>
    <submittedName>
        <fullName evidence="3">Jg12833 protein</fullName>
    </submittedName>
</protein>
<dbReference type="Proteomes" id="UP000838756">
    <property type="component" value="Unassembled WGS sequence"/>
</dbReference>
<name>A0A8S4RMW4_9NEOP</name>
<comment type="caution">
    <text evidence="3">The sequence shown here is derived from an EMBL/GenBank/DDBJ whole genome shotgun (WGS) entry which is preliminary data.</text>
</comment>
<dbReference type="AlphaFoldDB" id="A0A8S4RMW4"/>
<dbReference type="OrthoDB" id="7479641at2759"/>
<sequence>MSDCVVDLVTEEFTIRVNEDSSEDSLAKNCEEPDQKHNNSNDVFPNAEQIWGMVGTILATLVCWIFYTKLRMRRKKLEQLQYAKQLVCIPRTGTKRREPY</sequence>
<evidence type="ECO:0000256" key="2">
    <source>
        <dbReference type="SAM" id="Phobius"/>
    </source>
</evidence>
<dbReference type="EMBL" id="CAKXAJ010025271">
    <property type="protein sequence ID" value="CAH2237500.1"/>
    <property type="molecule type" value="Genomic_DNA"/>
</dbReference>
<proteinExistence type="predicted"/>
<feature type="compositionally biased region" description="Basic and acidic residues" evidence="1">
    <location>
        <begin position="20"/>
        <end position="39"/>
    </location>
</feature>
<gene>
    <name evidence="3" type="primary">jg12833</name>
    <name evidence="3" type="ORF">PAEG_LOCUS14784</name>
</gene>
<organism evidence="3 4">
    <name type="scientific">Pararge aegeria aegeria</name>
    <dbReference type="NCBI Taxonomy" id="348720"/>
    <lineage>
        <taxon>Eukaryota</taxon>
        <taxon>Metazoa</taxon>
        <taxon>Ecdysozoa</taxon>
        <taxon>Arthropoda</taxon>
        <taxon>Hexapoda</taxon>
        <taxon>Insecta</taxon>
        <taxon>Pterygota</taxon>
        <taxon>Neoptera</taxon>
        <taxon>Endopterygota</taxon>
        <taxon>Lepidoptera</taxon>
        <taxon>Glossata</taxon>
        <taxon>Ditrysia</taxon>
        <taxon>Papilionoidea</taxon>
        <taxon>Nymphalidae</taxon>
        <taxon>Satyrinae</taxon>
        <taxon>Satyrini</taxon>
        <taxon>Parargina</taxon>
        <taxon>Pararge</taxon>
    </lineage>
</organism>
<keyword evidence="2" id="KW-0472">Membrane</keyword>
<feature type="region of interest" description="Disordered" evidence="1">
    <location>
        <begin position="20"/>
        <end position="41"/>
    </location>
</feature>
<feature type="transmembrane region" description="Helical" evidence="2">
    <location>
        <begin position="50"/>
        <end position="67"/>
    </location>
</feature>
<evidence type="ECO:0000256" key="1">
    <source>
        <dbReference type="SAM" id="MobiDB-lite"/>
    </source>
</evidence>
<evidence type="ECO:0000313" key="3">
    <source>
        <dbReference type="EMBL" id="CAH2237500.1"/>
    </source>
</evidence>
<reference evidence="3" key="1">
    <citation type="submission" date="2022-03" db="EMBL/GenBank/DDBJ databases">
        <authorList>
            <person name="Lindestad O."/>
        </authorList>
    </citation>
    <scope>NUCLEOTIDE SEQUENCE</scope>
</reference>